<evidence type="ECO:0000313" key="1">
    <source>
        <dbReference type="EMBL" id="KDN84120.1"/>
    </source>
</evidence>
<name>A0A066Z1R4_9ACTN</name>
<comment type="caution">
    <text evidence="1">The sequence shown here is derived from an EMBL/GenBank/DDBJ whole genome shotgun (WGS) entry which is preliminary data.</text>
</comment>
<organism evidence="1 2">
    <name type="scientific">Kitasatospora cheerisanensis KCTC 2395</name>
    <dbReference type="NCBI Taxonomy" id="1348663"/>
    <lineage>
        <taxon>Bacteria</taxon>
        <taxon>Bacillati</taxon>
        <taxon>Actinomycetota</taxon>
        <taxon>Actinomycetes</taxon>
        <taxon>Kitasatosporales</taxon>
        <taxon>Streptomycetaceae</taxon>
        <taxon>Kitasatospora</taxon>
    </lineage>
</organism>
<dbReference type="AlphaFoldDB" id="A0A066Z1R4"/>
<keyword evidence="2" id="KW-1185">Reference proteome</keyword>
<sequence length="50" mass="4814">MFGVIAGVIILAIIIVAIAAVGSTSSSSYGAPVLQSVLELGHGAGSQSSL</sequence>
<dbReference type="Proteomes" id="UP000027178">
    <property type="component" value="Unassembled WGS sequence"/>
</dbReference>
<dbReference type="RefSeq" id="WP_244305363.1">
    <property type="nucleotide sequence ID" value="NZ_KK853997.1"/>
</dbReference>
<dbReference type="HOGENOM" id="CLU_3118799_0_0_11"/>
<accession>A0A066Z1R4</accession>
<gene>
    <name evidence="1" type="ORF">KCH_39110</name>
</gene>
<reference evidence="1 2" key="1">
    <citation type="submission" date="2014-05" db="EMBL/GenBank/DDBJ databases">
        <title>Draft Genome Sequence of Kitasatospora cheerisanensis KCTC 2395.</title>
        <authorList>
            <person name="Nam D.H."/>
        </authorList>
    </citation>
    <scope>NUCLEOTIDE SEQUENCE [LARGE SCALE GENOMIC DNA]</scope>
    <source>
        <strain evidence="1 2">KCTC 2395</strain>
    </source>
</reference>
<proteinExistence type="predicted"/>
<evidence type="ECO:0000313" key="2">
    <source>
        <dbReference type="Proteomes" id="UP000027178"/>
    </source>
</evidence>
<dbReference type="EMBL" id="JNBY01000093">
    <property type="protein sequence ID" value="KDN84120.1"/>
    <property type="molecule type" value="Genomic_DNA"/>
</dbReference>
<protein>
    <submittedName>
        <fullName evidence="1">Uncharacterized protein</fullName>
    </submittedName>
</protein>
<dbReference type="PATRIC" id="fig|1348663.4.peg.3768"/>